<accession>A0A8J5UKU0</accession>
<sequence>MSSVPILTIPETSYDPSIYSLKTKRGKSQLLIYLIKLTHGSGITLIIAYVLGLFVLKPLLETNATRRLEVLELVRGKVRDLYLNLIGRVSYIPIVGIKRPGSNKLYADAVVQTDDSLLDRMRIIDKNDPSKDDEDKLGQGRLYNKLKQLSTRLTNDCRGYDSMEMHSYKSVNYAIRDLQSKADMIYFNSNDLFVPDTAMLAFDNKLPKRNLAVEARNEIRSIKGLYMSGQA</sequence>
<keyword evidence="1" id="KW-1133">Transmembrane helix</keyword>
<evidence type="ECO:0000313" key="2">
    <source>
        <dbReference type="EMBL" id="KAG7662311.1"/>
    </source>
</evidence>
<name>A0A8J5UKU0_9ASCO</name>
<evidence type="ECO:0000256" key="1">
    <source>
        <dbReference type="SAM" id="Phobius"/>
    </source>
</evidence>
<proteinExistence type="predicted"/>
<dbReference type="EMBL" id="JAGSYN010000181">
    <property type="protein sequence ID" value="KAG7662311.1"/>
    <property type="molecule type" value="Genomic_DNA"/>
</dbReference>
<protein>
    <submittedName>
        <fullName evidence="2">Uncharacterized protein</fullName>
    </submittedName>
</protein>
<dbReference type="Proteomes" id="UP000694255">
    <property type="component" value="Unassembled WGS sequence"/>
</dbReference>
<dbReference type="RefSeq" id="XP_049262544.1">
    <property type="nucleotide sequence ID" value="XM_049408140.1"/>
</dbReference>
<evidence type="ECO:0000313" key="3">
    <source>
        <dbReference type="Proteomes" id="UP000694255"/>
    </source>
</evidence>
<gene>
    <name evidence="2" type="ORF">J8A68_004205</name>
</gene>
<dbReference type="AlphaFoldDB" id="A0A8J5UKU0"/>
<keyword evidence="1" id="KW-0472">Membrane</keyword>
<dbReference type="OrthoDB" id="3980365at2759"/>
<feature type="transmembrane region" description="Helical" evidence="1">
    <location>
        <begin position="30"/>
        <end position="56"/>
    </location>
</feature>
<comment type="caution">
    <text evidence="2">The sequence shown here is derived from an EMBL/GenBank/DDBJ whole genome shotgun (WGS) entry which is preliminary data.</text>
</comment>
<keyword evidence="1" id="KW-0812">Transmembrane</keyword>
<organism evidence="2 3">
    <name type="scientific">[Candida] subhashii</name>
    <dbReference type="NCBI Taxonomy" id="561895"/>
    <lineage>
        <taxon>Eukaryota</taxon>
        <taxon>Fungi</taxon>
        <taxon>Dikarya</taxon>
        <taxon>Ascomycota</taxon>
        <taxon>Saccharomycotina</taxon>
        <taxon>Pichiomycetes</taxon>
        <taxon>Debaryomycetaceae</taxon>
        <taxon>Spathaspora</taxon>
    </lineage>
</organism>
<reference evidence="2 3" key="1">
    <citation type="journal article" date="2021" name="DNA Res.">
        <title>Genome analysis of Candida subhashii reveals its hybrid nature and dual mitochondrial genome conformations.</title>
        <authorList>
            <person name="Mixao V."/>
            <person name="Hegedusova E."/>
            <person name="Saus E."/>
            <person name="Pryszcz L.P."/>
            <person name="Cillingova A."/>
            <person name="Nosek J."/>
            <person name="Gabaldon T."/>
        </authorList>
    </citation>
    <scope>NUCLEOTIDE SEQUENCE [LARGE SCALE GENOMIC DNA]</scope>
    <source>
        <strain evidence="2 3">CBS 10753</strain>
    </source>
</reference>
<dbReference type="GeneID" id="73471005"/>
<keyword evidence="3" id="KW-1185">Reference proteome</keyword>